<evidence type="ECO:0000259" key="2">
    <source>
        <dbReference type="PROSITE" id="PS50158"/>
    </source>
</evidence>
<feature type="domain" description="CCHC-type" evidence="2">
    <location>
        <begin position="292"/>
        <end position="305"/>
    </location>
</feature>
<protein>
    <submittedName>
        <fullName evidence="3">Nucleic-acid-binding protein from transposon X-element</fullName>
    </submittedName>
</protein>
<dbReference type="GO" id="GO:0008270">
    <property type="term" value="F:zinc ion binding"/>
    <property type="evidence" value="ECO:0007669"/>
    <property type="project" value="UniProtKB-KW"/>
</dbReference>
<evidence type="ECO:0000313" key="3">
    <source>
        <dbReference type="EMBL" id="GBO99792.1"/>
    </source>
</evidence>
<organism evidence="3 4">
    <name type="scientific">Eumeta variegata</name>
    <name type="common">Bagworm moth</name>
    <name type="synonym">Eumeta japonica</name>
    <dbReference type="NCBI Taxonomy" id="151549"/>
    <lineage>
        <taxon>Eukaryota</taxon>
        <taxon>Metazoa</taxon>
        <taxon>Ecdysozoa</taxon>
        <taxon>Arthropoda</taxon>
        <taxon>Hexapoda</taxon>
        <taxon>Insecta</taxon>
        <taxon>Pterygota</taxon>
        <taxon>Neoptera</taxon>
        <taxon>Endopterygota</taxon>
        <taxon>Lepidoptera</taxon>
        <taxon>Glossata</taxon>
        <taxon>Ditrysia</taxon>
        <taxon>Tineoidea</taxon>
        <taxon>Psychidae</taxon>
        <taxon>Oiketicinae</taxon>
        <taxon>Eumeta</taxon>
    </lineage>
</organism>
<dbReference type="InterPro" id="IPR001878">
    <property type="entry name" value="Znf_CCHC"/>
</dbReference>
<dbReference type="Proteomes" id="UP000299102">
    <property type="component" value="Unassembled WGS sequence"/>
</dbReference>
<reference evidence="3 4" key="1">
    <citation type="journal article" date="2019" name="Commun. Biol.">
        <title>The bagworm genome reveals a unique fibroin gene that provides high tensile strength.</title>
        <authorList>
            <person name="Kono N."/>
            <person name="Nakamura H."/>
            <person name="Ohtoshi R."/>
            <person name="Tomita M."/>
            <person name="Numata K."/>
            <person name="Arakawa K."/>
        </authorList>
    </citation>
    <scope>NUCLEOTIDE SEQUENCE [LARGE SCALE GENOMIC DNA]</scope>
</reference>
<name>A0A4C1SC95_EUMVA</name>
<keyword evidence="4" id="KW-1185">Reference proteome</keyword>
<gene>
    <name evidence="3" type="primary">ORF1</name>
    <name evidence="3" type="ORF">EVAR_69253_1</name>
</gene>
<accession>A0A4C1SC95</accession>
<dbReference type="EMBL" id="BGZK01003308">
    <property type="protein sequence ID" value="GBO99792.1"/>
    <property type="molecule type" value="Genomic_DNA"/>
</dbReference>
<dbReference type="PROSITE" id="PS50158">
    <property type="entry name" value="ZF_CCHC"/>
    <property type="match status" value="1"/>
</dbReference>
<evidence type="ECO:0000313" key="4">
    <source>
        <dbReference type="Proteomes" id="UP000299102"/>
    </source>
</evidence>
<dbReference type="OrthoDB" id="7487068at2759"/>
<dbReference type="AlphaFoldDB" id="A0A4C1SC95"/>
<keyword evidence="1" id="KW-0862">Zinc</keyword>
<dbReference type="InterPro" id="IPR036875">
    <property type="entry name" value="Znf_CCHC_sf"/>
</dbReference>
<evidence type="ECO:0000256" key="1">
    <source>
        <dbReference type="PROSITE-ProRule" id="PRU00047"/>
    </source>
</evidence>
<dbReference type="GO" id="GO:0003676">
    <property type="term" value="F:nucleic acid binding"/>
    <property type="evidence" value="ECO:0007669"/>
    <property type="project" value="InterPro"/>
</dbReference>
<sequence>MQNSNDQSLTAKNQKEGAAIFESLKVSDIIMEEGASAQIQDQDEWSLSSCENEFRAVKNKKRKYPGALFGELSKPKLDGQCTAGGTINRNNRFELLGDLEFVADGPTGGNFVRNNRSSINNTQNTQSQIKDKISYCPPIIIENVNVKSLIGQLKSKNVEFKIKNKSQSKSKLYFRELSVHQEMVELLREKQISAHSFTPRELKRQSVICRGLYFKSDVTEIKMELDNLVPDTIDSVSKFSTEFSRKRDVDTGLFLVVLKPGRKASEIIGLKFILNQVVSWERPKSNAKIPQCWRCQQWGHYSKNCSRPFACLKCDQEHGPGECTLVISSEVLPFCVNCSERGHTSNYRGCPAYKRYLEFRNKAKLEAKSRKNLASVNVERALHGSNVVRDRSFAGLFDNTLNQKRAEKPPLIQEFMMVAKLLCSSEPPSLEDRIRDFLGSYRSKTKDQARKECLKLMKDIQDVYGP</sequence>
<keyword evidence="1" id="KW-0479">Metal-binding</keyword>
<proteinExistence type="predicted"/>
<comment type="caution">
    <text evidence="3">The sequence shown here is derived from an EMBL/GenBank/DDBJ whole genome shotgun (WGS) entry which is preliminary data.</text>
</comment>
<keyword evidence="1" id="KW-0863">Zinc-finger</keyword>
<dbReference type="SUPFAM" id="SSF57756">
    <property type="entry name" value="Retrovirus zinc finger-like domains"/>
    <property type="match status" value="1"/>
</dbReference>